<organism evidence="1">
    <name type="scientific">Anguilla anguilla</name>
    <name type="common">European freshwater eel</name>
    <name type="synonym">Muraena anguilla</name>
    <dbReference type="NCBI Taxonomy" id="7936"/>
    <lineage>
        <taxon>Eukaryota</taxon>
        <taxon>Metazoa</taxon>
        <taxon>Chordata</taxon>
        <taxon>Craniata</taxon>
        <taxon>Vertebrata</taxon>
        <taxon>Euteleostomi</taxon>
        <taxon>Actinopterygii</taxon>
        <taxon>Neopterygii</taxon>
        <taxon>Teleostei</taxon>
        <taxon>Anguilliformes</taxon>
        <taxon>Anguillidae</taxon>
        <taxon>Anguilla</taxon>
    </lineage>
</organism>
<protein>
    <submittedName>
        <fullName evidence="1">Uncharacterized protein</fullName>
    </submittedName>
</protein>
<reference evidence="1" key="2">
    <citation type="journal article" date="2015" name="Fish Shellfish Immunol.">
        <title>Early steps in the European eel (Anguilla anguilla)-Vibrio vulnificus interaction in the gills: Role of the RtxA13 toxin.</title>
        <authorList>
            <person name="Callol A."/>
            <person name="Pajuelo D."/>
            <person name="Ebbesson L."/>
            <person name="Teles M."/>
            <person name="MacKenzie S."/>
            <person name="Amaro C."/>
        </authorList>
    </citation>
    <scope>NUCLEOTIDE SEQUENCE</scope>
</reference>
<dbReference type="AlphaFoldDB" id="A0A0E9R480"/>
<name>A0A0E9R480_ANGAN</name>
<evidence type="ECO:0000313" key="1">
    <source>
        <dbReference type="EMBL" id="JAH23961.1"/>
    </source>
</evidence>
<sequence>MINICLTKTCIYIFQIML</sequence>
<reference evidence="1" key="1">
    <citation type="submission" date="2014-11" db="EMBL/GenBank/DDBJ databases">
        <authorList>
            <person name="Amaro Gonzalez C."/>
        </authorList>
    </citation>
    <scope>NUCLEOTIDE SEQUENCE</scope>
</reference>
<accession>A0A0E9R480</accession>
<proteinExistence type="predicted"/>
<dbReference type="EMBL" id="GBXM01084616">
    <property type="protein sequence ID" value="JAH23961.1"/>
    <property type="molecule type" value="Transcribed_RNA"/>
</dbReference>